<gene>
    <name evidence="1" type="ORF">CSSPJE1EN1_LOCUS299</name>
</gene>
<dbReference type="PANTHER" id="PTHR31439:SF4">
    <property type="entry name" value="NEURONAL PAS DOMAIN PROTEIN"/>
    <property type="match status" value="1"/>
</dbReference>
<keyword evidence="2" id="KW-1185">Reference proteome</keyword>
<dbReference type="Proteomes" id="UP001497444">
    <property type="component" value="Chromosome 1"/>
</dbReference>
<dbReference type="EMBL" id="OZ020096">
    <property type="protein sequence ID" value="CAK9254821.1"/>
    <property type="molecule type" value="Genomic_DNA"/>
</dbReference>
<dbReference type="PANTHER" id="PTHR31439">
    <property type="entry name" value="EXPRESSED PROTEIN"/>
    <property type="match status" value="1"/>
</dbReference>
<protein>
    <submittedName>
        <fullName evidence="1">Uncharacterized protein</fullName>
    </submittedName>
</protein>
<sequence length="566" mass="64245">MDGVSLEGQSPMDLEVGGAHMEVLEGRNANVEFTKEFYKIMTTKEELRILQTRSFFRMVATRSFKPVQAQLKLFGSSILTWMGYMVGVADLHKEWELSQDLKNSVSEIMNFLPDAKLAMTKPDGDVEVFFDSNDPVQEALHVATRLSYHIFIIWNLVIFASHRADDAEGEKKLIFHELLLHRRQHNELVSKAKNSAAAGFNNPKFDKIMNSISRIDEKFLQLVKKDLAERDQDEMLYHLGQMTEGRGFDNSLFAEKPEFDTSGDRSSKYCTATSFDGAWEIETKVPVLIMKVEGSSYKDRTEKLWWRSDRSLFILPLLSMVARLNIQIQVSMSLTPNLIMFTLGITQVNASFQGEMHNSVEGKKRMGPFFSRISFSVVPVNDTMWTGSVTMTSASPNAPMRFGVSEQRQMSLGAKIAAAPAGVLSLAAVKETKLEVEEKSWLPEQLSVHSGRGGSYTVTLSNLLGNRFDRLKPTAKAKKSILLWSDNIPANPVQQLPFASDWSVNFSPPDTFTWRFPKVFENTSQEFRIEGRMYITYITNINQHMVWETRMMPFECKLEQKLAPCG</sequence>
<proteinExistence type="predicted"/>
<reference evidence="1 2" key="1">
    <citation type="submission" date="2024-02" db="EMBL/GenBank/DDBJ databases">
        <authorList>
            <consortium name="ELIXIR-Norway"/>
            <consortium name="Elixir Norway"/>
        </authorList>
    </citation>
    <scope>NUCLEOTIDE SEQUENCE [LARGE SCALE GENOMIC DNA]</scope>
</reference>
<accession>A0ABP0VLK2</accession>
<name>A0ABP0VLK2_9BRYO</name>
<organism evidence="1 2">
    <name type="scientific">Sphagnum jensenii</name>
    <dbReference type="NCBI Taxonomy" id="128206"/>
    <lineage>
        <taxon>Eukaryota</taxon>
        <taxon>Viridiplantae</taxon>
        <taxon>Streptophyta</taxon>
        <taxon>Embryophyta</taxon>
        <taxon>Bryophyta</taxon>
        <taxon>Sphagnophytina</taxon>
        <taxon>Sphagnopsida</taxon>
        <taxon>Sphagnales</taxon>
        <taxon>Sphagnaceae</taxon>
        <taxon>Sphagnum</taxon>
    </lineage>
</organism>
<evidence type="ECO:0000313" key="2">
    <source>
        <dbReference type="Proteomes" id="UP001497444"/>
    </source>
</evidence>
<evidence type="ECO:0000313" key="1">
    <source>
        <dbReference type="EMBL" id="CAK9254821.1"/>
    </source>
</evidence>